<evidence type="ECO:0000313" key="1">
    <source>
        <dbReference type="EMBL" id="TXE27127.1"/>
    </source>
</evidence>
<dbReference type="AlphaFoldDB" id="A0A5C7BUZ1"/>
<evidence type="ECO:0000313" key="2">
    <source>
        <dbReference type="Proteomes" id="UP000321126"/>
    </source>
</evidence>
<dbReference type="EMBL" id="VOUQ01000019">
    <property type="protein sequence ID" value="TXE27127.1"/>
    <property type="molecule type" value="Genomic_DNA"/>
</dbReference>
<accession>A0A5C7BUZ1</accession>
<reference evidence="1 2" key="1">
    <citation type="submission" date="2019-07" db="EMBL/GenBank/DDBJ databases">
        <title>Serratia strains were isolated from fresh produce.</title>
        <authorList>
            <person name="Cho G.-S."/>
            <person name="Stein M."/>
            <person name="Lee W."/>
            <person name="Suh S.H."/>
            <person name="Franz C.M.A.P."/>
        </authorList>
    </citation>
    <scope>NUCLEOTIDE SEQUENCE [LARGE SCALE GENOMIC DNA]</scope>
    <source>
        <strain evidence="1 2">S16</strain>
    </source>
</reference>
<organism evidence="1 2">
    <name type="scientific">Serratia marcescens</name>
    <dbReference type="NCBI Taxonomy" id="615"/>
    <lineage>
        <taxon>Bacteria</taxon>
        <taxon>Pseudomonadati</taxon>
        <taxon>Pseudomonadota</taxon>
        <taxon>Gammaproteobacteria</taxon>
        <taxon>Enterobacterales</taxon>
        <taxon>Yersiniaceae</taxon>
        <taxon>Serratia</taxon>
    </lineage>
</organism>
<gene>
    <name evidence="1" type="ORF">FOT62_22675</name>
</gene>
<dbReference type="RefSeq" id="WP_048797313.1">
    <property type="nucleotide sequence ID" value="NZ_JVEJ01000440.1"/>
</dbReference>
<protein>
    <submittedName>
        <fullName evidence="1">Uncharacterized protein</fullName>
    </submittedName>
</protein>
<dbReference type="Proteomes" id="UP000321126">
    <property type="component" value="Unassembled WGS sequence"/>
</dbReference>
<proteinExistence type="predicted"/>
<sequence>MNTFKADVETITPEIAITYLGANTINRNLNQTYVDRYVREMKSGTWRLNAESIKFDASGRLIDGQHRLNAVVMAGVAIQSLVVRGIPVGVIDTLDTGKARTGGDVLAISGITEKSASGCIAQAVCTLLRYEAGVNWSVSGGGYKYLETNEKIAIYYRGHMNELKANLLWIKENLPSKGGLMPASDVLALLTICARKDPTLAHAFFTEIFKGINLADGSMSWALRNRLIHYKTGTVKANKAILKCTFLLCWNRLRAGKSVKAGNIMYRQGESVPFAK</sequence>
<name>A0A5C7BUZ1_SERMA</name>
<comment type="caution">
    <text evidence="1">The sequence shown here is derived from an EMBL/GenBank/DDBJ whole genome shotgun (WGS) entry which is preliminary data.</text>
</comment>